<keyword evidence="1" id="KW-0479">Metal-binding</keyword>
<evidence type="ECO:0000313" key="5">
    <source>
        <dbReference type="Proteomes" id="UP000605086"/>
    </source>
</evidence>
<keyword evidence="2" id="KW-0408">Iron</keyword>
<proteinExistence type="predicted"/>
<protein>
    <submittedName>
        <fullName evidence="4">DUF971 domain-containing protein</fullName>
    </submittedName>
</protein>
<organism evidence="4 5">
    <name type="scientific">Azospirillum melinis</name>
    <dbReference type="NCBI Taxonomy" id="328839"/>
    <lineage>
        <taxon>Bacteria</taxon>
        <taxon>Pseudomonadati</taxon>
        <taxon>Pseudomonadota</taxon>
        <taxon>Alphaproteobacteria</taxon>
        <taxon>Rhodospirillales</taxon>
        <taxon>Azospirillaceae</taxon>
        <taxon>Azospirillum</taxon>
    </lineage>
</organism>
<evidence type="ECO:0000256" key="1">
    <source>
        <dbReference type="ARBA" id="ARBA00022723"/>
    </source>
</evidence>
<comment type="caution">
    <text evidence="4">The sequence shown here is derived from an EMBL/GenBank/DDBJ whole genome shotgun (WGS) entry which is preliminary data.</text>
</comment>
<keyword evidence="5" id="KW-1185">Reference proteome</keyword>
<name>A0ABX2KG06_9PROT</name>
<dbReference type="PANTHER" id="PTHR35303">
    <property type="entry name" value="OS02G0197800 PROTEIN"/>
    <property type="match status" value="1"/>
</dbReference>
<dbReference type="Pfam" id="PF06155">
    <property type="entry name" value="GBBH-like_N"/>
    <property type="match status" value="1"/>
</dbReference>
<accession>A0ABX2KG06</accession>
<dbReference type="RefSeq" id="WP_174473525.1">
    <property type="nucleotide sequence ID" value="NZ_JAGINN010000002.1"/>
</dbReference>
<dbReference type="EMBL" id="WHOS01000042">
    <property type="protein sequence ID" value="NUB02540.1"/>
    <property type="molecule type" value="Genomic_DNA"/>
</dbReference>
<gene>
    <name evidence="4" type="ORF">GBZ48_25175</name>
</gene>
<reference evidence="4 5" key="1">
    <citation type="submission" date="2019-10" db="EMBL/GenBank/DDBJ databases">
        <title>Genome sequence of Azospirillum melinis.</title>
        <authorList>
            <person name="Ambrosini A."/>
            <person name="Sant'Anna F.H."/>
            <person name="Cassan F.D."/>
            <person name="Souza E.M."/>
            <person name="Passaglia L.M.P."/>
        </authorList>
    </citation>
    <scope>NUCLEOTIDE SEQUENCE [LARGE SCALE GENOMIC DNA]</scope>
    <source>
        <strain evidence="4 5">TMCY0552</strain>
    </source>
</reference>
<dbReference type="Proteomes" id="UP000605086">
    <property type="component" value="Unassembled WGS sequence"/>
</dbReference>
<dbReference type="InterPro" id="IPR038492">
    <property type="entry name" value="GBBH-like_N_sf"/>
</dbReference>
<feature type="domain" description="Gamma-butyrobetaine hydroxylase-like N-terminal" evidence="3">
    <location>
        <begin position="20"/>
        <end position="104"/>
    </location>
</feature>
<sequence>MSAGAGTGDGFGTVHWPTEIRLKKEEKRLEVDFDDGRTFSYPAEFLRVVSPSAEVQGHNPNQKQTVAGRRHVGIMRLEQVGNYAIRIVFDDLHDSGIFTWKYLYEIGTEQEALWAEYLEELQAKGLSRDPRR</sequence>
<evidence type="ECO:0000313" key="4">
    <source>
        <dbReference type="EMBL" id="NUB02540.1"/>
    </source>
</evidence>
<dbReference type="InterPro" id="IPR010376">
    <property type="entry name" value="GBBH-like_N"/>
</dbReference>
<evidence type="ECO:0000256" key="2">
    <source>
        <dbReference type="ARBA" id="ARBA00023004"/>
    </source>
</evidence>
<dbReference type="Gene3D" id="3.30.2020.30">
    <property type="match status" value="1"/>
</dbReference>
<evidence type="ECO:0000259" key="3">
    <source>
        <dbReference type="Pfam" id="PF06155"/>
    </source>
</evidence>
<dbReference type="PANTHER" id="PTHR35303:SF5">
    <property type="entry name" value="OS02G0197800 PROTEIN"/>
    <property type="match status" value="1"/>
</dbReference>